<dbReference type="GO" id="GO:0008237">
    <property type="term" value="F:metallopeptidase activity"/>
    <property type="evidence" value="ECO:0007669"/>
    <property type="project" value="InterPro"/>
</dbReference>
<dbReference type="InterPro" id="IPR034015">
    <property type="entry name" value="M1_LTA4H"/>
</dbReference>
<gene>
    <name evidence="2" type="ORF">S03H2_22007</name>
</gene>
<dbReference type="GO" id="GO:0008270">
    <property type="term" value="F:zinc ion binding"/>
    <property type="evidence" value="ECO:0007669"/>
    <property type="project" value="InterPro"/>
</dbReference>
<dbReference type="AlphaFoldDB" id="X1EIT7"/>
<accession>X1EIT7</accession>
<dbReference type="EMBL" id="BARU01011784">
    <property type="protein sequence ID" value="GAH33246.1"/>
    <property type="molecule type" value="Genomic_DNA"/>
</dbReference>
<dbReference type="SUPFAM" id="SSF55486">
    <property type="entry name" value="Metalloproteases ('zincins'), catalytic domain"/>
    <property type="match status" value="1"/>
</dbReference>
<comment type="caution">
    <text evidence="2">The sequence shown here is derived from an EMBL/GenBank/DDBJ whole genome shotgun (WGS) entry which is preliminary data.</text>
</comment>
<feature type="non-terminal residue" evidence="2">
    <location>
        <position position="1"/>
    </location>
</feature>
<name>X1EIT7_9ZZZZ</name>
<reference evidence="2" key="1">
    <citation type="journal article" date="2014" name="Front. Microbiol.">
        <title>High frequency of phylogenetically diverse reductive dehalogenase-homologous genes in deep subseafloor sedimentary metagenomes.</title>
        <authorList>
            <person name="Kawai M."/>
            <person name="Futagami T."/>
            <person name="Toyoda A."/>
            <person name="Takaki Y."/>
            <person name="Nishi S."/>
            <person name="Hori S."/>
            <person name="Arai W."/>
            <person name="Tsubouchi T."/>
            <person name="Morono Y."/>
            <person name="Uchiyama I."/>
            <person name="Ito T."/>
            <person name="Fujiyama A."/>
            <person name="Inagaki F."/>
            <person name="Takami H."/>
        </authorList>
    </citation>
    <scope>NUCLEOTIDE SEQUENCE</scope>
    <source>
        <strain evidence="2">Expedition CK06-06</strain>
    </source>
</reference>
<dbReference type="InterPro" id="IPR027268">
    <property type="entry name" value="Peptidase_M4/M1_CTD_sf"/>
</dbReference>
<organism evidence="2">
    <name type="scientific">marine sediment metagenome</name>
    <dbReference type="NCBI Taxonomy" id="412755"/>
    <lineage>
        <taxon>unclassified sequences</taxon>
        <taxon>metagenomes</taxon>
        <taxon>ecological metagenomes</taxon>
    </lineage>
</organism>
<proteinExistence type="predicted"/>
<feature type="domain" description="Peptidase M1 membrane alanine aminopeptidase" evidence="1">
    <location>
        <begin position="37"/>
        <end position="223"/>
    </location>
</feature>
<dbReference type="Pfam" id="PF01433">
    <property type="entry name" value="Peptidase_M1"/>
    <property type="match status" value="1"/>
</dbReference>
<dbReference type="PANTHER" id="PTHR45726:SF3">
    <property type="entry name" value="LEUKOTRIENE A-4 HYDROLASE"/>
    <property type="match status" value="1"/>
</dbReference>
<protein>
    <recommendedName>
        <fullName evidence="1">Peptidase M1 membrane alanine aminopeptidase domain-containing protein</fullName>
    </recommendedName>
</protein>
<evidence type="ECO:0000259" key="1">
    <source>
        <dbReference type="Pfam" id="PF01433"/>
    </source>
</evidence>
<dbReference type="InterPro" id="IPR014782">
    <property type="entry name" value="Peptidase_M1_dom"/>
</dbReference>
<evidence type="ECO:0000313" key="2">
    <source>
        <dbReference type="EMBL" id="GAH33246.1"/>
    </source>
</evidence>
<dbReference type="Gene3D" id="1.10.390.10">
    <property type="entry name" value="Neutral Protease Domain 2"/>
    <property type="match status" value="1"/>
</dbReference>
<sequence>EVTFSASRFFQVQSKISNGVNVSTYFLPNEAYLWDNFALNSAENALILFNNTFGPYPYPTLNIVEEYTYFGGMEYPNQVYISQAIGNLVILEKVIVHEVCHQWWYNLVGNDEVDVGFLDEGLTCWSTDYYGEHYYGDWEYFQFTRYIDEVRLYYAENGLSSKINQTVYECLATGTDYYYVAYHKAPLIFEKLRYNIGFTDFLEGLKLYFERHQFELVLLSDLQQLH</sequence>
<dbReference type="PANTHER" id="PTHR45726">
    <property type="entry name" value="LEUKOTRIENE A-4 HYDROLASE"/>
    <property type="match status" value="1"/>
</dbReference>